<dbReference type="InterPro" id="IPR011712">
    <property type="entry name" value="Sig_transdc_His_kin_sub3_dim/P"/>
</dbReference>
<evidence type="ECO:0000313" key="19">
    <source>
        <dbReference type="EMBL" id="WEA14351.1"/>
    </source>
</evidence>
<evidence type="ECO:0000313" key="18">
    <source>
        <dbReference type="EMBL" id="SFL38055.1"/>
    </source>
</evidence>
<evidence type="ECO:0000256" key="14">
    <source>
        <dbReference type="SAM" id="Coils"/>
    </source>
</evidence>
<name>A0A1I4H7B0_9LACT</name>
<evidence type="ECO:0000256" key="9">
    <source>
        <dbReference type="ARBA" id="ARBA00022840"/>
    </source>
</evidence>
<dbReference type="OMA" id="PLDIEWD"/>
<dbReference type="RefSeq" id="WP_014025100.1">
    <property type="nucleotide sequence ID" value="NZ_AP026069.1"/>
</dbReference>
<dbReference type="PANTHER" id="PTHR24421:SF37">
    <property type="entry name" value="SENSOR HISTIDINE KINASE NARS"/>
    <property type="match status" value="1"/>
</dbReference>
<dbReference type="GO" id="GO:0046983">
    <property type="term" value="F:protein dimerization activity"/>
    <property type="evidence" value="ECO:0007669"/>
    <property type="project" value="InterPro"/>
</dbReference>
<dbReference type="SUPFAM" id="SSF55874">
    <property type="entry name" value="ATPase domain of HSP90 chaperone/DNA topoisomerase II/histidine kinase"/>
    <property type="match status" value="1"/>
</dbReference>
<evidence type="ECO:0000256" key="10">
    <source>
        <dbReference type="ARBA" id="ARBA00022989"/>
    </source>
</evidence>
<dbReference type="EMBL" id="CP118627">
    <property type="protein sequence ID" value="WEA14351.1"/>
    <property type="molecule type" value="Genomic_DNA"/>
</dbReference>
<keyword evidence="4" id="KW-0597">Phosphoprotein</keyword>
<dbReference type="PANTHER" id="PTHR24421">
    <property type="entry name" value="NITRATE/NITRITE SENSOR PROTEIN NARX-RELATED"/>
    <property type="match status" value="1"/>
</dbReference>
<dbReference type="Pfam" id="PF07730">
    <property type="entry name" value="HisKA_3"/>
    <property type="match status" value="1"/>
</dbReference>
<dbReference type="GeneID" id="61074605"/>
<proteinExistence type="predicted"/>
<keyword evidence="10 15" id="KW-1133">Transmembrane helix</keyword>
<dbReference type="PIRSF" id="PIRSF037431">
    <property type="entry name" value="STHK_LiaS"/>
    <property type="match status" value="1"/>
</dbReference>
<evidence type="ECO:0000256" key="3">
    <source>
        <dbReference type="ARBA" id="ARBA00022475"/>
    </source>
</evidence>
<keyword evidence="5 13" id="KW-0808">Transferase</keyword>
<protein>
    <recommendedName>
        <fullName evidence="13">Sensor histidine kinase</fullName>
        <ecNumber evidence="13">2.7.13.3</ecNumber>
    </recommendedName>
</protein>
<dbReference type="InterPro" id="IPR017202">
    <property type="entry name" value="LiaS/VraS"/>
</dbReference>
<evidence type="ECO:0000256" key="12">
    <source>
        <dbReference type="ARBA" id="ARBA00023136"/>
    </source>
</evidence>
<accession>A0A1I4H7B0</accession>
<evidence type="ECO:0000313" key="17">
    <source>
        <dbReference type="EMBL" id="MDH7960200.1"/>
    </source>
</evidence>
<evidence type="ECO:0000256" key="15">
    <source>
        <dbReference type="SAM" id="Phobius"/>
    </source>
</evidence>
<comment type="subcellular location">
    <subcellularLocation>
        <location evidence="2 13">Cell membrane</location>
        <topology evidence="2 13">Multi-pass membrane protein</topology>
    </subcellularLocation>
</comment>
<dbReference type="CDD" id="cd16917">
    <property type="entry name" value="HATPase_UhpB-NarQ-NarX-like"/>
    <property type="match status" value="1"/>
</dbReference>
<feature type="transmembrane region" description="Helical" evidence="15">
    <location>
        <begin position="12"/>
        <end position="37"/>
    </location>
</feature>
<feature type="transmembrane region" description="Helical" evidence="15">
    <location>
        <begin position="43"/>
        <end position="66"/>
    </location>
</feature>
<gene>
    <name evidence="19" type="ORF">PWF74_02315</name>
    <name evidence="17" type="ORF">QHR29_06930</name>
    <name evidence="18" type="ORF">SAMN05216438_10768</name>
</gene>
<dbReference type="Pfam" id="PF02518">
    <property type="entry name" value="HATPase_c"/>
    <property type="match status" value="1"/>
</dbReference>
<evidence type="ECO:0000256" key="4">
    <source>
        <dbReference type="ARBA" id="ARBA00022553"/>
    </source>
</evidence>
<reference evidence="18 20" key="1">
    <citation type="submission" date="2016-10" db="EMBL/GenBank/DDBJ databases">
        <authorList>
            <person name="de Groot N.N."/>
        </authorList>
    </citation>
    <scope>NUCLEOTIDE SEQUENCE [LARGE SCALE GENOMIC DNA]</scope>
    <source>
        <strain evidence="18 20">M79</strain>
    </source>
</reference>
<keyword evidence="8 13" id="KW-0418">Kinase</keyword>
<dbReference type="EMBL" id="JARYTV010000005">
    <property type="protein sequence ID" value="MDH7960200.1"/>
    <property type="molecule type" value="Genomic_DNA"/>
</dbReference>
<sequence>MKKSIIKTFTVLFIIIVLVDVLLFSITSGVSTASIMGEIANNFYGIWIFLSVAGLLALVFTFFNFLENSKIKRDFYEDIQRVSQNQEPEHPELKALHLRLKEMSVELQELSSQKSANKAEIVETERKRISRELHDSVSQELFAATMILSSVTGNEAESSNLTQDQILTQTRLVLKILHEAQNEMRALLLHLRPIELDGKSLSAGLNSLTDELQAKISANINVKLSDIQASSNIEDNLFRMAQEILSNALRHSQADNIEVILKEQYENIILRIADDGVGFDTRDSKSASYGLVNIKERALLLGGDVKIISAPNQGTSVEIRIPQVNQ</sequence>
<keyword evidence="14" id="KW-0175">Coiled coil</keyword>
<dbReference type="InterPro" id="IPR036890">
    <property type="entry name" value="HATPase_C_sf"/>
</dbReference>
<dbReference type="GO" id="GO:0005524">
    <property type="term" value="F:ATP binding"/>
    <property type="evidence" value="ECO:0007669"/>
    <property type="project" value="UniProtKB-UniRule"/>
</dbReference>
<evidence type="ECO:0000256" key="7">
    <source>
        <dbReference type="ARBA" id="ARBA00022741"/>
    </source>
</evidence>
<comment type="catalytic activity">
    <reaction evidence="1 13">
        <text>ATP + protein L-histidine = ADP + protein N-phospho-L-histidine.</text>
        <dbReference type="EC" id="2.7.13.3"/>
    </reaction>
</comment>
<keyword evidence="12 13" id="KW-0472">Membrane</keyword>
<dbReference type="SMART" id="SM00387">
    <property type="entry name" value="HATPase_c"/>
    <property type="match status" value="1"/>
</dbReference>
<keyword evidence="6 15" id="KW-0812">Transmembrane</keyword>
<evidence type="ECO:0000256" key="5">
    <source>
        <dbReference type="ARBA" id="ARBA00022679"/>
    </source>
</evidence>
<dbReference type="GO" id="GO:0005886">
    <property type="term" value="C:plasma membrane"/>
    <property type="evidence" value="ECO:0007669"/>
    <property type="project" value="UniProtKB-SubCell"/>
</dbReference>
<dbReference type="Proteomes" id="UP001217324">
    <property type="component" value="Chromosome"/>
</dbReference>
<reference evidence="19" key="2">
    <citation type="submission" date="2023-02" db="EMBL/GenBank/DDBJ databases">
        <title>Comparative genomics and fermentation flavor characterization of five lactic acid bacteria reveal flavor biosynthesis metabolic pathways in fermented muskmelon puree.</title>
        <authorList>
            <person name="Yuan L."/>
            <person name="Li M."/>
            <person name="Xu X."/>
            <person name="Lao F."/>
            <person name="Wu J."/>
        </authorList>
    </citation>
    <scope>NUCLEOTIDE SEQUENCE</scope>
    <source>
        <strain evidence="19">Pa-2</strain>
    </source>
</reference>
<dbReference type="InterPro" id="IPR003594">
    <property type="entry name" value="HATPase_dom"/>
</dbReference>
<feature type="domain" description="Histidine kinase" evidence="16">
    <location>
        <begin position="128"/>
        <end position="325"/>
    </location>
</feature>
<evidence type="ECO:0000259" key="16">
    <source>
        <dbReference type="PROSITE" id="PS50109"/>
    </source>
</evidence>
<keyword evidence="11 13" id="KW-0902">Two-component regulatory system</keyword>
<dbReference type="GO" id="GO:0000155">
    <property type="term" value="F:phosphorelay sensor kinase activity"/>
    <property type="evidence" value="ECO:0007669"/>
    <property type="project" value="UniProtKB-UniRule"/>
</dbReference>
<evidence type="ECO:0000256" key="6">
    <source>
        <dbReference type="ARBA" id="ARBA00022692"/>
    </source>
</evidence>
<evidence type="ECO:0000313" key="20">
    <source>
        <dbReference type="Proteomes" id="UP000181969"/>
    </source>
</evidence>
<dbReference type="Gene3D" id="3.30.565.10">
    <property type="entry name" value="Histidine kinase-like ATPase, C-terminal domain"/>
    <property type="match status" value="1"/>
</dbReference>
<dbReference type="EC" id="2.7.13.3" evidence="13"/>
<feature type="coiled-coil region" evidence="14">
    <location>
        <begin position="93"/>
        <end position="127"/>
    </location>
</feature>
<keyword evidence="3 13" id="KW-1003">Cell membrane</keyword>
<dbReference type="InterPro" id="IPR050482">
    <property type="entry name" value="Sensor_HK_TwoCompSys"/>
</dbReference>
<evidence type="ECO:0000256" key="8">
    <source>
        <dbReference type="ARBA" id="ARBA00022777"/>
    </source>
</evidence>
<keyword evidence="7 13" id="KW-0547">Nucleotide-binding</keyword>
<dbReference type="PROSITE" id="PS50109">
    <property type="entry name" value="HIS_KIN"/>
    <property type="match status" value="1"/>
</dbReference>
<dbReference type="Proteomes" id="UP001157396">
    <property type="component" value="Unassembled WGS sequence"/>
</dbReference>
<dbReference type="Gene3D" id="1.20.5.1930">
    <property type="match status" value="1"/>
</dbReference>
<evidence type="ECO:0000256" key="2">
    <source>
        <dbReference type="ARBA" id="ARBA00004651"/>
    </source>
</evidence>
<evidence type="ECO:0000256" key="1">
    <source>
        <dbReference type="ARBA" id="ARBA00000085"/>
    </source>
</evidence>
<evidence type="ECO:0000256" key="13">
    <source>
        <dbReference type="PIRNR" id="PIRNR037431"/>
    </source>
</evidence>
<evidence type="ECO:0000256" key="11">
    <source>
        <dbReference type="ARBA" id="ARBA00023012"/>
    </source>
</evidence>
<dbReference type="InterPro" id="IPR005467">
    <property type="entry name" value="His_kinase_dom"/>
</dbReference>
<organism evidence="18 20">
    <name type="scientific">Lactococcus garvieae</name>
    <dbReference type="NCBI Taxonomy" id="1363"/>
    <lineage>
        <taxon>Bacteria</taxon>
        <taxon>Bacillati</taxon>
        <taxon>Bacillota</taxon>
        <taxon>Bacilli</taxon>
        <taxon>Lactobacillales</taxon>
        <taxon>Streptococcaceae</taxon>
        <taxon>Lactococcus</taxon>
    </lineage>
</organism>
<dbReference type="OrthoDB" id="9795828at2"/>
<dbReference type="Proteomes" id="UP000181969">
    <property type="component" value="Unassembled WGS sequence"/>
</dbReference>
<dbReference type="AlphaFoldDB" id="A0A1I4H7B0"/>
<keyword evidence="9 13" id="KW-0067">ATP-binding</keyword>
<reference evidence="17" key="3">
    <citation type="submission" date="2023-04" db="EMBL/GenBank/DDBJ databases">
        <title>Genomic analysis of Lactococcus garvieae isolates.</title>
        <authorList>
            <person name="Zhanghang C."/>
        </authorList>
    </citation>
    <scope>NUCLEOTIDE SEQUENCE</scope>
    <source>
        <strain evidence="17">ZB-1</strain>
    </source>
</reference>
<dbReference type="EMBL" id="FOTJ01000007">
    <property type="protein sequence ID" value="SFL38055.1"/>
    <property type="molecule type" value="Genomic_DNA"/>
</dbReference>